<accession>A0AA88WCD1</accession>
<dbReference type="PANTHER" id="PTHR11877">
    <property type="entry name" value="HYDROXYMETHYLGLUTARYL-COA SYNTHASE"/>
    <property type="match status" value="1"/>
</dbReference>
<evidence type="ECO:0000313" key="5">
    <source>
        <dbReference type="EMBL" id="KAK3024069.1"/>
    </source>
</evidence>
<evidence type="ECO:0000259" key="4">
    <source>
        <dbReference type="Pfam" id="PF00195"/>
    </source>
</evidence>
<dbReference type="InterPro" id="IPR001099">
    <property type="entry name" value="Chalcone/stilbene_synt_N"/>
</dbReference>
<keyword evidence="2" id="KW-0012">Acyltransferase</keyword>
<dbReference type="AlphaFoldDB" id="A0AA88WCD1"/>
<reference evidence="5" key="1">
    <citation type="submission" date="2022-12" db="EMBL/GenBank/DDBJ databases">
        <title>Draft genome assemblies for two species of Escallonia (Escalloniales).</title>
        <authorList>
            <person name="Chanderbali A."/>
            <person name="Dervinis C."/>
            <person name="Anghel I."/>
            <person name="Soltis D."/>
            <person name="Soltis P."/>
            <person name="Zapata F."/>
        </authorList>
    </citation>
    <scope>NUCLEOTIDE SEQUENCE</scope>
    <source>
        <strain evidence="5">UCBG64.0493</strain>
        <tissue evidence="5">Leaf</tissue>
    </source>
</reference>
<dbReference type="Pfam" id="PF00195">
    <property type="entry name" value="Chal_sti_synt_N"/>
    <property type="match status" value="1"/>
</dbReference>
<feature type="domain" description="Chalcone/stilbene synthase N-terminal" evidence="4">
    <location>
        <begin position="2"/>
        <end position="129"/>
    </location>
</feature>
<protein>
    <recommendedName>
        <fullName evidence="4">Chalcone/stilbene synthase N-terminal domain-containing protein</fullName>
    </recommendedName>
</protein>
<gene>
    <name evidence="5" type="ORF">RJ639_043430</name>
</gene>
<evidence type="ECO:0000256" key="3">
    <source>
        <dbReference type="SAM" id="MobiDB-lite"/>
    </source>
</evidence>
<dbReference type="SUPFAM" id="SSF53901">
    <property type="entry name" value="Thiolase-like"/>
    <property type="match status" value="1"/>
</dbReference>
<dbReference type="GO" id="GO:0030639">
    <property type="term" value="P:polyketide biosynthetic process"/>
    <property type="evidence" value="ECO:0007669"/>
    <property type="project" value="TreeGrafter"/>
</dbReference>
<feature type="region of interest" description="Disordered" evidence="3">
    <location>
        <begin position="181"/>
        <end position="205"/>
    </location>
</feature>
<dbReference type="Gene3D" id="3.40.47.10">
    <property type="match status" value="1"/>
</dbReference>
<dbReference type="EMBL" id="JAVXUP010000620">
    <property type="protein sequence ID" value="KAK3024069.1"/>
    <property type="molecule type" value="Genomic_DNA"/>
</dbReference>
<proteinExistence type="predicted"/>
<name>A0AA88WCD1_9ASTE</name>
<dbReference type="PANTHER" id="PTHR11877:SF14">
    <property type="entry name" value="CHALCONE SYNTHASE"/>
    <property type="match status" value="1"/>
</dbReference>
<organism evidence="5 6">
    <name type="scientific">Escallonia herrerae</name>
    <dbReference type="NCBI Taxonomy" id="1293975"/>
    <lineage>
        <taxon>Eukaryota</taxon>
        <taxon>Viridiplantae</taxon>
        <taxon>Streptophyta</taxon>
        <taxon>Embryophyta</taxon>
        <taxon>Tracheophyta</taxon>
        <taxon>Spermatophyta</taxon>
        <taxon>Magnoliopsida</taxon>
        <taxon>eudicotyledons</taxon>
        <taxon>Gunneridae</taxon>
        <taxon>Pentapetalae</taxon>
        <taxon>asterids</taxon>
        <taxon>campanulids</taxon>
        <taxon>Escalloniales</taxon>
        <taxon>Escalloniaceae</taxon>
        <taxon>Escallonia</taxon>
    </lineage>
</organism>
<feature type="compositionally biased region" description="Polar residues" evidence="3">
    <location>
        <begin position="191"/>
        <end position="201"/>
    </location>
</feature>
<evidence type="ECO:0000256" key="1">
    <source>
        <dbReference type="ARBA" id="ARBA00022679"/>
    </source>
</evidence>
<keyword evidence="6" id="KW-1185">Reference proteome</keyword>
<dbReference type="InterPro" id="IPR016039">
    <property type="entry name" value="Thiolase-like"/>
</dbReference>
<dbReference type="InterPro" id="IPR011141">
    <property type="entry name" value="Polyketide_synthase_type-III"/>
</dbReference>
<dbReference type="Proteomes" id="UP001188597">
    <property type="component" value="Unassembled WGS sequence"/>
</dbReference>
<sequence length="331" mass="36536">MVLFEIPKLGKEAAAKAIKEWDQPKSRITHFVFCTTFGVDMPDADYQLTKLLSLRPLRQEAHDGCFASGTVLCLAKDLSKNNAGACVLFVCFEITPITFCGPSDTHLDSPVGQAFFGDCAAIMIVCTDPDVYVKRPLFQLVYAAHSILSDFDGAIDDICANRTDEVPLMWLSGRLVKRTSSRKGSKLPIQPNEQMGSSKSPSPLCVSPSSDPDDVWLSARIISSYSPDSPFYDPNITPDDRICEGVCSSLARVSYLTRQHGVKIALSSSSSTSGKNPDQTAQEKITESFWAPIIHRSYPESPFYHPNAKPDDVIWESIRSSLARGYYLSRF</sequence>
<comment type="caution">
    <text evidence="5">The sequence shown here is derived from an EMBL/GenBank/DDBJ whole genome shotgun (WGS) entry which is preliminary data.</text>
</comment>
<evidence type="ECO:0000256" key="2">
    <source>
        <dbReference type="ARBA" id="ARBA00023315"/>
    </source>
</evidence>
<evidence type="ECO:0000313" key="6">
    <source>
        <dbReference type="Proteomes" id="UP001188597"/>
    </source>
</evidence>
<dbReference type="GO" id="GO:0016747">
    <property type="term" value="F:acyltransferase activity, transferring groups other than amino-acyl groups"/>
    <property type="evidence" value="ECO:0007669"/>
    <property type="project" value="InterPro"/>
</dbReference>
<keyword evidence="1" id="KW-0808">Transferase</keyword>